<evidence type="ECO:0000313" key="2">
    <source>
        <dbReference type="EMBL" id="PSJ61766.1"/>
    </source>
</evidence>
<keyword evidence="3" id="KW-1185">Reference proteome</keyword>
<protein>
    <recommendedName>
        <fullName evidence="4">Tat pathway signal protein</fullName>
    </recommendedName>
</protein>
<accession>A0A2P7SGZ2</accession>
<evidence type="ECO:0000313" key="3">
    <source>
        <dbReference type="Proteomes" id="UP000241229"/>
    </source>
</evidence>
<evidence type="ECO:0000256" key="1">
    <source>
        <dbReference type="SAM" id="SignalP"/>
    </source>
</evidence>
<reference evidence="2 3" key="1">
    <citation type="submission" date="2018-03" db="EMBL/GenBank/DDBJ databases">
        <title>The draft genome of Mesorhizobium sp. 6GN-30.</title>
        <authorList>
            <person name="Liu L."/>
            <person name="Li L."/>
            <person name="Wang T."/>
            <person name="Zhang X."/>
            <person name="Liang L."/>
        </authorList>
    </citation>
    <scope>NUCLEOTIDE SEQUENCE [LARGE SCALE GENOMIC DNA]</scope>
    <source>
        <strain evidence="2 3">6GN30</strain>
    </source>
</reference>
<gene>
    <name evidence="2" type="ORF">C7I84_09190</name>
</gene>
<dbReference type="EMBL" id="PXYK01000007">
    <property type="protein sequence ID" value="PSJ61766.1"/>
    <property type="molecule type" value="Genomic_DNA"/>
</dbReference>
<comment type="caution">
    <text evidence="2">The sequence shown here is derived from an EMBL/GenBank/DDBJ whole genome shotgun (WGS) entry which is preliminary data.</text>
</comment>
<dbReference type="OrthoDB" id="7707524at2"/>
<dbReference type="Proteomes" id="UP000241229">
    <property type="component" value="Unassembled WGS sequence"/>
</dbReference>
<proteinExistence type="predicted"/>
<name>A0A2P7SGZ2_9HYPH</name>
<keyword evidence="1" id="KW-0732">Signal</keyword>
<sequence length="147" mass="15076">MRLARLLPAVALAAGAGAANAQEAAPKPAEAAAKTLSLELNAAQPSQKGCRLTFVVANGLGADLSKAAFEIALFNDVGVVDTLTVLDFKDLPSGKTKVTRFDLPLDCAKITRVLVNRAVDCAGGGVDPAACMRQLQPSGKSQIAFGL</sequence>
<dbReference type="RefSeq" id="WP_106771874.1">
    <property type="nucleotide sequence ID" value="NZ_PXYK01000007.1"/>
</dbReference>
<feature type="signal peptide" evidence="1">
    <location>
        <begin position="1"/>
        <end position="21"/>
    </location>
</feature>
<organism evidence="2 3">
    <name type="scientific">Kumtagia ephedrae</name>
    <dbReference type="NCBI Taxonomy" id="2116701"/>
    <lineage>
        <taxon>Bacteria</taxon>
        <taxon>Pseudomonadati</taxon>
        <taxon>Pseudomonadota</taxon>
        <taxon>Alphaproteobacteria</taxon>
        <taxon>Hyphomicrobiales</taxon>
        <taxon>Phyllobacteriaceae</taxon>
        <taxon>Kumtagia</taxon>
    </lineage>
</organism>
<evidence type="ECO:0008006" key="4">
    <source>
        <dbReference type="Google" id="ProtNLM"/>
    </source>
</evidence>
<dbReference type="AlphaFoldDB" id="A0A2P7SGZ2"/>
<feature type="chain" id="PRO_5015137418" description="Tat pathway signal protein" evidence="1">
    <location>
        <begin position="22"/>
        <end position="147"/>
    </location>
</feature>